<dbReference type="Pfam" id="PF12652">
    <property type="entry name" value="CotJB"/>
    <property type="match status" value="1"/>
</dbReference>
<dbReference type="Proteomes" id="UP000192790">
    <property type="component" value="Unassembled WGS sequence"/>
</dbReference>
<dbReference type="RefSeq" id="WP_242942776.1">
    <property type="nucleotide sequence ID" value="NZ_FWXW01000002.1"/>
</dbReference>
<dbReference type="AlphaFoldDB" id="A0A1W1ZQU7"/>
<gene>
    <name evidence="2" type="ORF">SAMN02745168_1284</name>
</gene>
<dbReference type="EMBL" id="FWXW01000002">
    <property type="protein sequence ID" value="SMC50478.1"/>
    <property type="molecule type" value="Genomic_DNA"/>
</dbReference>
<evidence type="ECO:0000259" key="1">
    <source>
        <dbReference type="Pfam" id="PF12652"/>
    </source>
</evidence>
<keyword evidence="2" id="KW-0167">Capsid protein</keyword>
<protein>
    <submittedName>
        <fullName evidence="2">Spore coat protein JB</fullName>
    </submittedName>
</protein>
<dbReference type="Pfam" id="PF11007">
    <property type="entry name" value="CotJA"/>
    <property type="match status" value="1"/>
</dbReference>
<keyword evidence="2" id="KW-0946">Virion</keyword>
<dbReference type="InterPro" id="IPR020256">
    <property type="entry name" value="Spore_coat_CotJA"/>
</dbReference>
<name>A0A1W1ZQU7_9FIRM</name>
<proteinExistence type="predicted"/>
<keyword evidence="3" id="KW-1185">Reference proteome</keyword>
<feature type="domain" description="Protein CotJB" evidence="1">
    <location>
        <begin position="71"/>
        <end position="145"/>
    </location>
</feature>
<organism evidence="2 3">
    <name type="scientific">Papillibacter cinnamivorans DSM 12816</name>
    <dbReference type="NCBI Taxonomy" id="1122930"/>
    <lineage>
        <taxon>Bacteria</taxon>
        <taxon>Bacillati</taxon>
        <taxon>Bacillota</taxon>
        <taxon>Clostridia</taxon>
        <taxon>Eubacteriales</taxon>
        <taxon>Oscillospiraceae</taxon>
        <taxon>Papillibacter</taxon>
    </lineage>
</organism>
<dbReference type="InterPro" id="IPR024207">
    <property type="entry name" value="CotJB_dom"/>
</dbReference>
<reference evidence="2 3" key="1">
    <citation type="submission" date="2017-04" db="EMBL/GenBank/DDBJ databases">
        <authorList>
            <person name="Afonso C.L."/>
            <person name="Miller P.J."/>
            <person name="Scott M.A."/>
            <person name="Spackman E."/>
            <person name="Goraichik I."/>
            <person name="Dimitrov K.M."/>
            <person name="Suarez D.L."/>
            <person name="Swayne D.E."/>
        </authorList>
    </citation>
    <scope>NUCLEOTIDE SEQUENCE [LARGE SCALE GENOMIC DNA]</scope>
    <source>
        <strain evidence="2 3">DSM 12816</strain>
    </source>
</reference>
<evidence type="ECO:0000313" key="3">
    <source>
        <dbReference type="Proteomes" id="UP000192790"/>
    </source>
</evidence>
<sequence length="152" mass="17033">MNSENGTGSACGYRSGILPECAPLAFPYIPFQQSNTRMYGQGEGLSKGTLFPGLNLPYQEKTEPHGELANNALTELMALGFAIVDLGLYLDTHREDTEALELYTYYVKLYQESRASYEKLYGPIVQTNVTMKTGYTWLNDPWPWERTEGGAK</sequence>
<accession>A0A1W1ZQU7</accession>
<dbReference type="STRING" id="1122930.SAMN02745168_1284"/>
<evidence type="ECO:0000313" key="2">
    <source>
        <dbReference type="EMBL" id="SMC50478.1"/>
    </source>
</evidence>